<feature type="compositionally biased region" description="Basic and acidic residues" evidence="2">
    <location>
        <begin position="1716"/>
        <end position="1726"/>
    </location>
</feature>
<feature type="compositionally biased region" description="Acidic residues" evidence="2">
    <location>
        <begin position="2482"/>
        <end position="2496"/>
    </location>
</feature>
<feature type="compositionally biased region" description="Basic and acidic residues" evidence="2">
    <location>
        <begin position="443"/>
        <end position="462"/>
    </location>
</feature>
<feature type="compositionally biased region" description="Basic residues" evidence="2">
    <location>
        <begin position="3819"/>
        <end position="3828"/>
    </location>
</feature>
<feature type="region of interest" description="Disordered" evidence="2">
    <location>
        <begin position="1125"/>
        <end position="1147"/>
    </location>
</feature>
<feature type="region of interest" description="Disordered" evidence="2">
    <location>
        <begin position="910"/>
        <end position="985"/>
    </location>
</feature>
<feature type="compositionally biased region" description="Acidic residues" evidence="2">
    <location>
        <begin position="248"/>
        <end position="259"/>
    </location>
</feature>
<feature type="compositionally biased region" description="Low complexity" evidence="2">
    <location>
        <begin position="3250"/>
        <end position="3279"/>
    </location>
</feature>
<feature type="compositionally biased region" description="Basic residues" evidence="2">
    <location>
        <begin position="3128"/>
        <end position="3140"/>
    </location>
</feature>
<dbReference type="VEuPathDB" id="FungiDB:GMDG_05897"/>
<feature type="compositionally biased region" description="Low complexity" evidence="2">
    <location>
        <begin position="921"/>
        <end position="930"/>
    </location>
</feature>
<feature type="region of interest" description="Disordered" evidence="2">
    <location>
        <begin position="151"/>
        <end position="182"/>
    </location>
</feature>
<feature type="region of interest" description="Disordered" evidence="2">
    <location>
        <begin position="4333"/>
        <end position="4457"/>
    </location>
</feature>
<feature type="region of interest" description="Disordered" evidence="2">
    <location>
        <begin position="1275"/>
        <end position="1303"/>
    </location>
</feature>
<feature type="region of interest" description="Disordered" evidence="2">
    <location>
        <begin position="3810"/>
        <end position="3850"/>
    </location>
</feature>
<feature type="compositionally biased region" description="Basic residues" evidence="2">
    <location>
        <begin position="3576"/>
        <end position="3587"/>
    </location>
</feature>
<organism evidence="3">
    <name type="scientific">Pseudogymnoascus destructans</name>
    <dbReference type="NCBI Taxonomy" id="655981"/>
    <lineage>
        <taxon>Eukaryota</taxon>
        <taxon>Fungi</taxon>
        <taxon>Dikarya</taxon>
        <taxon>Ascomycota</taxon>
        <taxon>Pezizomycotina</taxon>
        <taxon>Leotiomycetes</taxon>
        <taxon>Thelebolales</taxon>
        <taxon>Thelebolaceae</taxon>
        <taxon>Pseudogymnoascus</taxon>
    </lineage>
</organism>
<dbReference type="PANTHER" id="PTHR40641:SF2">
    <property type="entry name" value="INVOLUCRIN REPEAT PROTEIN"/>
    <property type="match status" value="1"/>
</dbReference>
<feature type="compositionally biased region" description="Basic residues" evidence="2">
    <location>
        <begin position="2758"/>
        <end position="2768"/>
    </location>
</feature>
<feature type="compositionally biased region" description="Low complexity" evidence="2">
    <location>
        <begin position="3337"/>
        <end position="3354"/>
    </location>
</feature>
<protein>
    <recommendedName>
        <fullName evidence="4">Involucrin repeat protein</fullName>
    </recommendedName>
</protein>
<feature type="compositionally biased region" description="Basic residues" evidence="2">
    <location>
        <begin position="2694"/>
        <end position="2704"/>
    </location>
</feature>
<feature type="compositionally biased region" description="Polar residues" evidence="2">
    <location>
        <begin position="426"/>
        <end position="437"/>
    </location>
</feature>
<dbReference type="eggNOG" id="ENOG502QRYC">
    <property type="taxonomic scope" value="Eukaryota"/>
</dbReference>
<feature type="compositionally biased region" description="Low complexity" evidence="2">
    <location>
        <begin position="2383"/>
        <end position="2396"/>
    </location>
</feature>
<name>A0A177ABF6_9PEZI</name>
<feature type="region of interest" description="Disordered" evidence="2">
    <location>
        <begin position="3742"/>
        <end position="3776"/>
    </location>
</feature>
<gene>
    <name evidence="3" type="ORF">VC83_05156</name>
</gene>
<evidence type="ECO:0000256" key="1">
    <source>
        <dbReference type="SAM" id="Coils"/>
    </source>
</evidence>
<feature type="compositionally biased region" description="Basic residues" evidence="2">
    <location>
        <begin position="3520"/>
        <end position="3531"/>
    </location>
</feature>
<feature type="compositionally biased region" description="Low complexity" evidence="2">
    <location>
        <begin position="676"/>
        <end position="689"/>
    </location>
</feature>
<feature type="region of interest" description="Disordered" evidence="2">
    <location>
        <begin position="4122"/>
        <end position="4310"/>
    </location>
</feature>
<feature type="compositionally biased region" description="Basic residues" evidence="2">
    <location>
        <begin position="3691"/>
        <end position="3700"/>
    </location>
</feature>
<feature type="compositionally biased region" description="Basic residues" evidence="2">
    <location>
        <begin position="2624"/>
        <end position="2634"/>
    </location>
</feature>
<proteinExistence type="predicted"/>
<feature type="region of interest" description="Disordered" evidence="2">
    <location>
        <begin position="1"/>
        <end position="86"/>
    </location>
</feature>
<feature type="region of interest" description="Disordered" evidence="2">
    <location>
        <begin position="1361"/>
        <end position="1471"/>
    </location>
</feature>
<feature type="compositionally biased region" description="Basic and acidic residues" evidence="2">
    <location>
        <begin position="4049"/>
        <end position="4076"/>
    </location>
</feature>
<feature type="region of interest" description="Disordered" evidence="2">
    <location>
        <begin position="1202"/>
        <end position="1225"/>
    </location>
</feature>
<feature type="compositionally biased region" description="Low complexity" evidence="2">
    <location>
        <begin position="3104"/>
        <end position="3114"/>
    </location>
</feature>
<feature type="compositionally biased region" description="Basic and acidic residues" evidence="2">
    <location>
        <begin position="910"/>
        <end position="920"/>
    </location>
</feature>
<feature type="compositionally biased region" description="Basic and acidic residues" evidence="2">
    <location>
        <begin position="1588"/>
        <end position="1608"/>
    </location>
</feature>
<feature type="compositionally biased region" description="Basic and acidic residues" evidence="2">
    <location>
        <begin position="648"/>
        <end position="666"/>
    </location>
</feature>
<feature type="compositionally biased region" description="Polar residues" evidence="2">
    <location>
        <begin position="4393"/>
        <end position="4404"/>
    </location>
</feature>
<dbReference type="GeneID" id="36288223"/>
<feature type="region of interest" description="Disordered" evidence="2">
    <location>
        <begin position="1167"/>
        <end position="1190"/>
    </location>
</feature>
<feature type="compositionally biased region" description="Basic residues" evidence="2">
    <location>
        <begin position="2810"/>
        <end position="2822"/>
    </location>
</feature>
<dbReference type="EMBL" id="KV441396">
    <property type="protein sequence ID" value="OAF58553.2"/>
    <property type="molecule type" value="Genomic_DNA"/>
</dbReference>
<feature type="compositionally biased region" description="Basic residues" evidence="2">
    <location>
        <begin position="2504"/>
        <end position="2515"/>
    </location>
</feature>
<evidence type="ECO:0008006" key="4">
    <source>
        <dbReference type="Google" id="ProtNLM"/>
    </source>
</evidence>
<feature type="compositionally biased region" description="Basic residues" evidence="2">
    <location>
        <begin position="1634"/>
        <end position="1643"/>
    </location>
</feature>
<dbReference type="VEuPathDB" id="FungiDB:GMDG_05896"/>
<feature type="region of interest" description="Disordered" evidence="2">
    <location>
        <begin position="2944"/>
        <end position="3726"/>
    </location>
</feature>
<feature type="compositionally biased region" description="Polar residues" evidence="2">
    <location>
        <begin position="34"/>
        <end position="50"/>
    </location>
</feature>
<feature type="region of interest" description="Disordered" evidence="2">
    <location>
        <begin position="3876"/>
        <end position="4014"/>
    </location>
</feature>
<dbReference type="InterPro" id="IPR053268">
    <property type="entry name" value="Woronin_anchor"/>
</dbReference>
<feature type="compositionally biased region" description="Basic residues" evidence="2">
    <location>
        <begin position="3290"/>
        <end position="3302"/>
    </location>
</feature>
<feature type="compositionally biased region" description="Basic and acidic residues" evidence="2">
    <location>
        <begin position="4347"/>
        <end position="4389"/>
    </location>
</feature>
<feature type="compositionally biased region" description="Basic and acidic residues" evidence="2">
    <location>
        <begin position="1125"/>
        <end position="1134"/>
    </location>
</feature>
<feature type="compositionally biased region" description="Low complexity" evidence="2">
    <location>
        <begin position="69"/>
        <end position="84"/>
    </location>
</feature>
<feature type="region of interest" description="Disordered" evidence="2">
    <location>
        <begin position="872"/>
        <end position="893"/>
    </location>
</feature>
<feature type="compositionally biased region" description="Basic and acidic residues" evidence="2">
    <location>
        <begin position="832"/>
        <end position="844"/>
    </location>
</feature>
<feature type="compositionally biased region" description="Basic residues" evidence="2">
    <location>
        <begin position="3376"/>
        <end position="3387"/>
    </location>
</feature>
<feature type="compositionally biased region" description="Basic and acidic residues" evidence="2">
    <location>
        <begin position="1529"/>
        <end position="1547"/>
    </location>
</feature>
<dbReference type="Proteomes" id="UP000077154">
    <property type="component" value="Unassembled WGS sequence"/>
</dbReference>
<feature type="compositionally biased region" description="Basic residues" evidence="2">
    <location>
        <begin position="3202"/>
        <end position="3214"/>
    </location>
</feature>
<feature type="compositionally biased region" description="Basic and acidic residues" evidence="2">
    <location>
        <begin position="1178"/>
        <end position="1187"/>
    </location>
</feature>
<feature type="compositionally biased region" description="Basic residues" evidence="2">
    <location>
        <begin position="3044"/>
        <end position="3056"/>
    </location>
</feature>
<feature type="compositionally biased region" description="Basic and acidic residues" evidence="2">
    <location>
        <begin position="2075"/>
        <end position="2092"/>
    </location>
</feature>
<feature type="region of interest" description="Disordered" evidence="2">
    <location>
        <begin position="2685"/>
        <end position="2921"/>
    </location>
</feature>
<feature type="compositionally biased region" description="Basic and acidic residues" evidence="2">
    <location>
        <begin position="4001"/>
        <end position="4011"/>
    </location>
</feature>
<sequence length="4969" mass="545151">MADARTRGEASGSRRKKRDSPSKQQDRRDAARSESFQTQTQPQPIYSNTRAAPIYAEPEEDLNLRGPRRYSSGDVSSSSSSYIDISRRSPIQRRSAVGFFRSFFAAPDRRRRVKKQRSRASMKLGNSSSSSVDSNLAYGTGFLKKRKERYVSPYGSRRERKTSGIYAPAGRAPGKKRKEKDVETEILEVGAGLAALARKQNRMDLIEARKQGVVHIKREDSGIHGLGVKGVESSRGLGSSKPSHGADEDGWESASDDESCSSSSVDLGLAYGGENTWNWGRPRPPMPVKRKSTIVDPKLFGPQNSLNGVLSRPVGFGEVDINAPGGFMPEPFSSAARDTGYVSPQQPPPAPSLRGKDDGYIPTAGPARRGSAQSSGSLQHVFPMPTDDPLNFDACRRSVASVQDRPIYNVSRTDSLPLRQPKPFTPVSQTIYEQSSIPAHVDSTPRKRDSGSKRESGSKRDSGGYATFAGAGLAGVALAGMAANRLEKRRNEDDYERAKRRERRNKEVREPEDDRERRRENRRESERYEKSDRLRDSRRDDEQRDYRPDERRERRRGEEREETRTSRQLIADRPHKSRQAAADGPSARALEKAPERALGSAPELPMDNLDIGSTIERGHTPDIVTVERVPRFARGGARTSKVPAASTARDDGPSETRGRSREKSPEQIRVVRVVTDEPSAAPSDAAAAEYSSPTKREFKKGKRKSYSASTERERDLIQEDADRVYRETTAANKAAAKEPAPRPVTPENNDEDKEKGPYDSPNADFELDHVMHPEDMPTFSPVVLRAYPASQSCEIEGPFDPATMGLSRPLLNLVYPTPTPEAQKLRGAKAAPETKDREISDRDIVTVSPSEPKGVKWGEDEVKSFVPVTPHDEAADPIHKAAAPEPVKKKPSRWGDIRGAFIARAAEIKAEEAAEEKARAAEAPASPAEPFEYRGITVEPEHANDRDASLERDLPRDDHRDPGPPPSVGPKPTAAVESRGMPGAFDDDIDFAATLAAGLQDSGFDPNIVINDSSFARRSSPPGSDVETVVYHKPFSETVTDLGVYERHPSGPSDGPVLEEASRKIDEEEFPVSKKLSKKEQKKLEKEEAKRARDHEFDGAEAAAVAAVAAAAVAGVAHHYAGEREVAEPEQHADETDEFSFSKKLSKKEQKKLEKEAAKLAMDREFEAAEAEAAATAADHEVVGERTDEADDFAFTKKLSKKEQKKLERDAAKLAQEEEDAAREREHEAMMAQIVVEHEVVGPQDEADEFAYGKKLTKKEQKKLEKEAAKLAQDKEFEDAKAEAANSRAVEEPEEVWGEEAREVPEFFDRGRIAVPGAPQEEIRDEFDDFDAFMPKLSKKEQKKLEKEAAAAKLAEEKELAEAEAAKLAQDKEFAEAEAANNHPVEEPKVQSRELQDDEFKEADEFTKKLSKKEQKKLEKEAAKLAQDKEFEEAEAANSHAVEEPEAWDQEHQEDEFKGAEESAPKLSKIEQKRLDKEAAKLAQDKEFEEVEAASSRAVEEPKAWVQEPQEDEFKEAEEGFVFTKKLSKKEQKKLEKEQAKQARDREIELEEAGEGLHAIVEEPETSKSQGEDDKEADEFAFTKKLSKKEQKRLDKEAENLARDRELELEQTEVPGTQTPKEADEFAEFSTSKKSNKSKKSRKSAGYPDDDEEVPATKISVPIDAFDDLRHDDATAGLVDEWDAPKKSKRMSRRGDEVFEDAQESISRKGSKKDKSRGNADSDRSQIRSVVSEPVEDDTRSVTSESKKKSRGSGFFGFFGGSSNKSDVSESEKAVKLVGADEAYDLSNGHSPIEGSNGISNGNGHEAHEEDEWASTTKSKKKKKKQKNGIADDEASEQDSFLANAGTLGAGVGLVGAAAVAAALHQQHQADDGDSKDDPAARSLPAASQPQNIAADAPRDPYPNDFVDPEIVERPFRVAIDPEYMDLLALPPSDPGTPDPHHSTDLPALPDSRPPSPPGTEHLAPIDRSLAAHDKNPSTPRKTESRKPNRKAASLSAVPLTFKLVNRSTPSSSGLPRPSPLASPLTPGLARPSSLMSPLSPAMDSPGFSRTKARPTSWDNSREIKPLFLLDAARRESLLSDEERPTRPRSIEPDYAVYSRRSSLASARASVVSPRSDDVADLPALPESREASLERVEELPASVEEPTSVLDPLEQPLAKDGDVVSKEVSLEPEADQVKEAFGIERPHSPDQFEEPHEFPELPESRPATPIDDRDLQVSDAIVQEAGDPTTHADGQQDETSREVDDLPQPTPIEPDTCNRSSHLFQPTPQTTPIKHSSIDDIILEHPTQDESGDQDGVAVQERSTTEEQGESYVTRDINVMDVPMAQFDSTAREVAAEEEAEPVDEWSATPSKKAKKDKKKEKKARKGGYQTPPVEKTPEQAALPETLEEQPQQPTEDLSRDLPLAAAAAAAATAAIATFDEEPSASRDLSISDEPSIPVEPVEPEWALKPSKKDKKKAKKSRGDPVSTPADDTPAKSILPEADIEQPPEPLEDFAVEPEWTAKPSKKDKKKGRKSRGGEATPPAEDTTAETILPGGDVEQPVQPAEEFVAEPEWDLKPSKKDKKKANKGFSEQASIPAEDNTTETILPEAESEQPLQRAEEAQPADEAQPAEDFATEPEWALKPSKKDKKKGKKNRGDQTPVEDNAAETIVREVESEQPVQPADEAQSAKEVQLVKEVLPVEDFIVEPEWALKPSKKDKKKGKKGRGEQTLAEDNTAETTLPVVESDQQIQRAEEVQPAPEELPVEDFVAEPEWALKPSKKDKKKGKKGSGDQTPVEDNVAETILPEADSEQPIQPAEDIVAEPEWALKPSKKDKKKGKKGRGGLVDDTATEPSNSPESAPEPEHLQTLEDEEAAKEIPVDIPVTDLGDEPAPASEQQPKPFEIVAEDVPVDVPATTPSDEPKSVSERQLQPLENVAEDAPADIPVTALNDEPTPVVQQELQPYEDATRDANTDIPITAADTPVVESEEPAEPTWALKPSKKDKKKAKKGRGAPVEEDTAIEQQLQPLEDGVKDAPVDMSIAATDDTPVAESEELTEPTWALKPSKKDKKKVKKSRGGLVEDTAAEILDSPESAAPESSAPKSAAEQPPMEDVAVDVLADAPIASPTDEAAPATEPEEPSEPMWALKPSKKDKKKAKKGRSGPVEEDTTVEPLDSLESAVEQPPLEDITREAPVDIATAAFDEPPPAAESEELSEPTWALKPSKKDKKKAKKSRGLFEEDTVPEPQGEPLEDVAKDIPIETSLGTLSDGPTTVEPTTVEPTTVEPTTVEPTVVEPTPAAESEEPTWALKPSKKDKKKAKKSRGLFEEDTVPEPQGEPLEDVAKDIPIETSLGTLSDEPTTVEPTIVEPTIVEPTAVETVPSTELEESFELTWALKPSKKDKKGKKSRGVPTEDTAVEPLSAPEVQPSEASANDAPAVLDAPTTALDEEPIAPLVEPEEQIEPQWSLKPSKKDKKGKKAARGGETSAPIEDTIVEQSTLPEAQHFEDSSPIVDAPVSTIEVEPIAPVEPEEQAEPEFALKPSKKDKKGKKGKKAQEVQALSWASEVAETADDSTKDIPPIDAAEPDEQIESTWAPKPPKKDKKGKKGKKAFEVDDTPELSEDLTKDAPLIVDAPIESEAPIEPEWAPKPSKKDKKAKRGKKAFEVEGTPEPSEDLTEDAPTVVDIPAYSPHDEQSAPTEFEEPIVETFALKSSKKDKKAKKARESEVSTPPVDLNDEATSQTKTVDGFEAGYKEDQLALARQLQAEFGSGSAKSKKSKKKSRGGSQPSAPSTPVEVEAAEVEYFESAPQPRSIDGLKVGYEEDQLSLAKQLQAEFGSGSKKSKKGKKSRGSQGSMPSTPIELETAEVENTECASQPRAFDGLEVGYEEDQLSLAKQLQAEYGSGSKKSKGKKSRGSEVSSPSTPVEVESFESDPQPRAIDGFQVGYDEDQLSLAKQLQAEFGSGSKKSKKGKKNRSSSATPKSNYETYDEEPQAFKSEAATLDSQHDKPKDLDNSPIYEAAEAPRDFQDVRSVEVPQAAEDNSTIEAMVGAAAALGAIGVGAAIKHAVEAPEAPEDKSSHDIIEVPREVSQDPRSLDMPEYPGDTTVPQVVVDALHDLQGSRSIDGADFPEVVASRDLQDFESKPEHMATIHQQEKPEALEELSHPSFPKHVIADREIGSPSHVTSDYLSPEPQWHTPSRLPVVLEEDSTDYKKSSDTAPQEHIPLGDSSMDDFNRDSAYVAESPITTSRSLAADHEYTRDSGVHIEGRSRSHTPERRASPPRTPAAVSDDALARLSWPPVNDADETVDLHRPKSRKLQEQSRLTPLSFPPPAIGLGAAGAGLAAARGYDKLSRAGSPDICRSSADSPELRRSSGEIKRMTTPHRIETPRSVSERKTPDINRLHTPDQVRSRPVSATSSKFSSGTPPLRRSDRKTSGDLRSLSQRSQPNLDEAAREARHSPVGPSTSDITNPIANEGRVRLKDMADVYDGYGEGRIGSPRSPTRPHSMRRRQSMQVIDLEARLEQLAAENRMLAEAKEQAESNLHQSQRATSDLTDRDAEIDTLKRTLDWFHKEVDRLKEINEGLTSANVTIGQQHDNRYTQLESQHAQATRELEEERHAHGNLSEGMAVIIQGKVQEELQDKDRELEQLRNELDSAREQIKGMQRQILKSKSEGASFLVVRNEDYFDDACQRLCEHVSQWILRFSKFSDMRACRLTSEISNDKIIDRLDNAVLDGSDVDDYLADRVRRRDIFMSMTMTMVWEYIFTRYLFGMDREQRQKLKSLEKMLLEVGPPAAVHQWRATTLSLLARRPAFAAQRDQDTEAVVQAIFQTLSTILPPPSNLEEQIQVQLRRVVRVAVNLSIEMRTQRAQYMMLPPLQPEYDANGDLAREVAFNAALMSEKISAGGSRGAPQVSGEDREEEGAVVQVVLFPLVVKQGDDEGVGEEEIVVCPAQVLVARPREPGSSVGMRGGRNVSRVSIPVSSAMGSEI</sequence>
<keyword evidence="1" id="KW-0175">Coiled coil</keyword>
<feature type="compositionally biased region" description="Basic residues" evidence="2">
    <location>
        <begin position="2352"/>
        <end position="2366"/>
    </location>
</feature>
<feature type="compositionally biased region" description="Basic residues" evidence="2">
    <location>
        <begin position="109"/>
        <end position="120"/>
    </location>
</feature>
<feature type="compositionally biased region" description="Basic and acidic residues" evidence="2">
    <location>
        <begin position="4122"/>
        <end position="4143"/>
    </location>
</feature>
<feature type="compositionally biased region" description="Polar residues" evidence="2">
    <location>
        <begin position="2257"/>
        <end position="2274"/>
    </location>
</feature>
<feature type="compositionally biased region" description="Basic and acidic residues" evidence="2">
    <location>
        <begin position="485"/>
        <end position="574"/>
    </location>
</feature>
<feature type="compositionally biased region" description="Basic and acidic residues" evidence="2">
    <location>
        <begin position="710"/>
        <end position="726"/>
    </location>
</feature>
<feature type="compositionally biased region" description="Basic and acidic residues" evidence="2">
    <location>
        <begin position="1970"/>
        <end position="1987"/>
    </location>
</feature>
<feature type="compositionally biased region" description="Basic residues" evidence="2">
    <location>
        <begin position="3628"/>
        <end position="3639"/>
    </location>
</feature>
<feature type="compositionally biased region" description="Polar residues" evidence="2">
    <location>
        <begin position="4442"/>
        <end position="4452"/>
    </location>
</feature>
<feature type="region of interest" description="Disordered" evidence="2">
    <location>
        <begin position="108"/>
        <end position="136"/>
    </location>
</feature>
<feature type="region of interest" description="Disordered" evidence="2">
    <location>
        <begin position="1863"/>
        <end position="1908"/>
    </location>
</feature>
<feature type="compositionally biased region" description="Basic residues" evidence="2">
    <location>
        <begin position="3945"/>
        <end position="3954"/>
    </location>
</feature>
<feature type="compositionally biased region" description="Basic and acidic residues" evidence="2">
    <location>
        <begin position="4287"/>
        <end position="4299"/>
    </location>
</feature>
<feature type="region of interest" description="Disordered" evidence="2">
    <location>
        <begin position="327"/>
        <end position="467"/>
    </location>
</feature>
<feature type="compositionally biased region" description="Basic and acidic residues" evidence="2">
    <location>
        <begin position="1384"/>
        <end position="1395"/>
    </location>
</feature>
<dbReference type="RefSeq" id="XP_024323838.1">
    <property type="nucleotide sequence ID" value="XM_024468781.1"/>
</dbReference>
<feature type="region of interest" description="Disordered" evidence="2">
    <location>
        <begin position="1042"/>
        <end position="1096"/>
    </location>
</feature>
<feature type="region of interest" description="Disordered" evidence="2">
    <location>
        <begin position="817"/>
        <end position="859"/>
    </location>
</feature>
<feature type="compositionally biased region" description="Basic residues" evidence="2">
    <location>
        <begin position="3752"/>
        <end position="3761"/>
    </location>
</feature>
<feature type="region of interest" description="Disordered" evidence="2">
    <location>
        <begin position="482"/>
        <end position="766"/>
    </location>
</feature>
<feature type="compositionally biased region" description="Basic and acidic residues" evidence="2">
    <location>
        <begin position="1403"/>
        <end position="1429"/>
    </location>
</feature>
<feature type="compositionally biased region" description="Basic and acidic residues" evidence="2">
    <location>
        <begin position="939"/>
        <end position="962"/>
    </location>
</feature>
<evidence type="ECO:0000313" key="3">
    <source>
        <dbReference type="EMBL" id="OAF58553.2"/>
    </source>
</evidence>
<feature type="compositionally biased region" description="Basic residues" evidence="2">
    <location>
        <begin position="2450"/>
        <end position="2460"/>
    </location>
</feature>
<feature type="region of interest" description="Disordered" evidence="2">
    <location>
        <begin position="2075"/>
        <end position="2670"/>
    </location>
</feature>
<feature type="region of interest" description="Disordered" evidence="2">
    <location>
        <begin position="1486"/>
        <end position="1838"/>
    </location>
</feature>
<feature type="compositionally biased region" description="Basic and acidic residues" evidence="2">
    <location>
        <begin position="19"/>
        <end position="32"/>
    </location>
</feature>
<feature type="compositionally biased region" description="Basic and acidic residues" evidence="2">
    <location>
        <begin position="2276"/>
        <end position="2288"/>
    </location>
</feature>
<feature type="compositionally biased region" description="Basic and acidic residues" evidence="2">
    <location>
        <begin position="1361"/>
        <end position="1375"/>
    </location>
</feature>
<feature type="compositionally biased region" description="Basic and acidic residues" evidence="2">
    <location>
        <begin position="1449"/>
        <end position="1471"/>
    </location>
</feature>
<feature type="region of interest" description="Disordered" evidence="2">
    <location>
        <begin position="224"/>
        <end position="290"/>
    </location>
</feature>
<feature type="compositionally biased region" description="Basic and acidic residues" evidence="2">
    <location>
        <begin position="3983"/>
        <end position="3992"/>
    </location>
</feature>
<evidence type="ECO:0000256" key="2">
    <source>
        <dbReference type="SAM" id="MobiDB-lite"/>
    </source>
</evidence>
<feature type="compositionally biased region" description="Basic and acidic residues" evidence="2">
    <location>
        <begin position="2157"/>
        <end position="2203"/>
    </location>
</feature>
<feature type="compositionally biased region" description="Low complexity" evidence="2">
    <location>
        <begin position="3895"/>
        <end position="3906"/>
    </location>
</feature>
<feature type="compositionally biased region" description="Low complexity" evidence="2">
    <location>
        <begin position="2405"/>
        <end position="2418"/>
    </location>
</feature>
<feature type="region of interest" description="Disordered" evidence="2">
    <location>
        <begin position="4469"/>
        <end position="4490"/>
    </location>
</feature>
<feature type="region of interest" description="Disordered" evidence="2">
    <location>
        <begin position="4049"/>
        <end position="4084"/>
    </location>
</feature>
<dbReference type="OrthoDB" id="5365701at2759"/>
<reference evidence="3" key="1">
    <citation type="submission" date="2016-03" db="EMBL/GenBank/DDBJ databases">
        <title>Updated assembly of Pseudogymnoascus destructans, the fungus causing white-nose syndrome of bats.</title>
        <authorList>
            <person name="Palmer J.M."/>
            <person name="Drees K.P."/>
            <person name="Foster J.T."/>
            <person name="Lindner D.L."/>
        </authorList>
    </citation>
    <scope>NUCLEOTIDE SEQUENCE [LARGE SCALE GENOMIC DNA]</scope>
    <source>
        <strain evidence="3">20631-21</strain>
    </source>
</reference>
<feature type="compositionally biased region" description="Basic residues" evidence="2">
    <location>
        <begin position="1818"/>
        <end position="1827"/>
    </location>
</feature>
<feature type="compositionally biased region" description="Basic and acidic residues" evidence="2">
    <location>
        <begin position="1078"/>
        <end position="1096"/>
    </location>
</feature>
<feature type="region of interest" description="Disordered" evidence="2">
    <location>
        <begin position="1927"/>
        <end position="2060"/>
    </location>
</feature>
<feature type="compositionally biased region" description="Basic and acidic residues" evidence="2">
    <location>
        <begin position="4232"/>
        <end position="4258"/>
    </location>
</feature>
<feature type="compositionally biased region" description="Acidic residues" evidence="2">
    <location>
        <begin position="3425"/>
        <end position="3440"/>
    </location>
</feature>
<feature type="compositionally biased region" description="Basic and acidic residues" evidence="2">
    <location>
        <begin position="2127"/>
        <end position="2138"/>
    </location>
</feature>
<feature type="compositionally biased region" description="Low complexity" evidence="2">
    <location>
        <begin position="2518"/>
        <end position="2531"/>
    </location>
</feature>
<feature type="compositionally biased region" description="Low complexity" evidence="2">
    <location>
        <begin position="1795"/>
        <end position="1804"/>
    </location>
</feature>
<feature type="compositionally biased region" description="Low complexity" evidence="2">
    <location>
        <begin position="3070"/>
        <end position="3088"/>
    </location>
</feature>
<feature type="compositionally biased region" description="Basic residues" evidence="2">
    <location>
        <begin position="2979"/>
        <end position="2991"/>
    </location>
</feature>
<accession>A0A177ABF6</accession>
<feature type="compositionally biased region" description="Low complexity" evidence="2">
    <location>
        <begin position="3612"/>
        <end position="3627"/>
    </location>
</feature>
<feature type="coiled-coil region" evidence="1">
    <location>
        <begin position="4579"/>
        <end position="4653"/>
    </location>
</feature>
<feature type="compositionally biased region" description="Basic residues" evidence="2">
    <location>
        <begin position="3448"/>
        <end position="3459"/>
    </location>
</feature>
<dbReference type="PANTHER" id="PTHR40641">
    <property type="entry name" value="INVOLUCRIN REPEAT PROTEIN (AFU_ORTHOLOGUE AFUA_2G08060)"/>
    <property type="match status" value="1"/>
</dbReference>
<feature type="compositionally biased region" description="Low complexity" evidence="2">
    <location>
        <begin position="2096"/>
        <end position="2114"/>
    </location>
</feature>
<feature type="compositionally biased region" description="Basic and acidic residues" evidence="2">
    <location>
        <begin position="1868"/>
        <end position="1880"/>
    </location>
</feature>
<feature type="compositionally biased region" description="Low complexity" evidence="2">
    <location>
        <begin position="2007"/>
        <end position="2046"/>
    </location>
</feature>